<gene>
    <name evidence="1" type="ORF">T4C_2721</name>
</gene>
<protein>
    <submittedName>
        <fullName evidence="1">Uncharacterized protein</fullName>
    </submittedName>
</protein>
<comment type="caution">
    <text evidence="1">The sequence shown here is derived from an EMBL/GenBank/DDBJ whole genome shotgun (WGS) entry which is preliminary data.</text>
</comment>
<dbReference type="EMBL" id="JYDV01000495">
    <property type="protein sequence ID" value="KRZ17205.1"/>
    <property type="molecule type" value="Genomic_DNA"/>
</dbReference>
<evidence type="ECO:0000313" key="1">
    <source>
        <dbReference type="EMBL" id="KRZ17205.1"/>
    </source>
</evidence>
<dbReference type="Proteomes" id="UP000054826">
    <property type="component" value="Unassembled WGS sequence"/>
</dbReference>
<dbReference type="AlphaFoldDB" id="A0A0V1I5N4"/>
<name>A0A0V1I5N4_TRIPS</name>
<sequence length="73" mass="8977">MSIFEKNAFSRKFQNFLNYRLACFAKNGEKLFFTIWTKEIQWLWNKWHPKFLLPMLIHCEDISFLKISRDVCN</sequence>
<accession>A0A0V1I5N4</accession>
<evidence type="ECO:0000313" key="2">
    <source>
        <dbReference type="Proteomes" id="UP000054826"/>
    </source>
</evidence>
<proteinExistence type="predicted"/>
<organism evidence="1 2">
    <name type="scientific">Trichinella pseudospiralis</name>
    <name type="common">Parasitic roundworm</name>
    <dbReference type="NCBI Taxonomy" id="6337"/>
    <lineage>
        <taxon>Eukaryota</taxon>
        <taxon>Metazoa</taxon>
        <taxon>Ecdysozoa</taxon>
        <taxon>Nematoda</taxon>
        <taxon>Enoplea</taxon>
        <taxon>Dorylaimia</taxon>
        <taxon>Trichinellida</taxon>
        <taxon>Trichinellidae</taxon>
        <taxon>Trichinella</taxon>
    </lineage>
</organism>
<reference evidence="1 2" key="1">
    <citation type="submission" date="2015-01" db="EMBL/GenBank/DDBJ databases">
        <title>Evolution of Trichinella species and genotypes.</title>
        <authorList>
            <person name="Korhonen P.K."/>
            <person name="Edoardo P."/>
            <person name="Giuseppe L.R."/>
            <person name="Gasser R.B."/>
        </authorList>
    </citation>
    <scope>NUCLEOTIDE SEQUENCE [LARGE SCALE GENOMIC DNA]</scope>
    <source>
        <strain evidence="1">ISS176</strain>
    </source>
</reference>